<evidence type="ECO:0000313" key="2">
    <source>
        <dbReference type="EMBL" id="QDU88845.1"/>
    </source>
</evidence>
<gene>
    <name evidence="2" type="ORF">Pla175_22290</name>
</gene>
<evidence type="ECO:0000256" key="1">
    <source>
        <dbReference type="SAM" id="SignalP"/>
    </source>
</evidence>
<dbReference type="AlphaFoldDB" id="A0A518DBJ1"/>
<evidence type="ECO:0000313" key="3">
    <source>
        <dbReference type="Proteomes" id="UP000317429"/>
    </source>
</evidence>
<dbReference type="InterPro" id="IPR013424">
    <property type="entry name" value="Ice-binding_C"/>
</dbReference>
<keyword evidence="1" id="KW-0732">Signal</keyword>
<dbReference type="Proteomes" id="UP000317429">
    <property type="component" value="Chromosome"/>
</dbReference>
<accession>A0A518DBJ1</accession>
<proteinExistence type="predicted"/>
<sequence precursor="true">MRPAITLHPRSVCRSACLLFLLAGIACSAQAQLLYSFESGLDGFVPTGQSDSDYINHFQTTTGATNGVMAMGIESGAGFGRDVQVSESIGSPAYDLFNTVAANPGLYTLDFDVTFTTGSWANLSDIGSYLGINLATNSDAGFMESYNVANGQPGLASIVTASVPASQISLAPNSSFYQLQFGSNGNQVNGAEGQGAQYFIDNVRFTAIPQFTEKLLFSWETPDNPSTPGVNEQLEGWRNGFDNAPYFHTRAISSEGATQGASALQFTSPQSGYAWGSQVTLDSGATGDPANQPLIDELISSFNSADKIAFDVTFPDDQFPYAGSYLSLFLNVSDQAGTFYQSSAIQAGNPVTRAGQTQTLEVALDQITAGTKNLAVDGLTPGTFFRLALATNSNDGNSFFIDNIRLLSLVTDGLDGDFNEDGVVDAADYTVWRDNLGAAAGTLPNDPNAGVIGAEQYTTWKNNFGASAAIGGALAGSAVPEPSALASLAAGLMALAAAVRGRRVRV</sequence>
<dbReference type="KEGG" id="pnd:Pla175_22290"/>
<name>A0A518DBJ1_9BACT</name>
<dbReference type="RefSeq" id="WP_145284264.1">
    <property type="nucleotide sequence ID" value="NZ_CP036291.1"/>
</dbReference>
<protein>
    <recommendedName>
        <fullName evidence="4">PEP-CTERM protein-sorting domain-containing protein</fullName>
    </recommendedName>
</protein>
<keyword evidence="3" id="KW-1185">Reference proteome</keyword>
<dbReference type="NCBIfam" id="TIGR02595">
    <property type="entry name" value="PEP_CTERM"/>
    <property type="match status" value="1"/>
</dbReference>
<dbReference type="EMBL" id="CP036291">
    <property type="protein sequence ID" value="QDU88845.1"/>
    <property type="molecule type" value="Genomic_DNA"/>
</dbReference>
<dbReference type="InterPro" id="IPR018247">
    <property type="entry name" value="EF_Hand_1_Ca_BS"/>
</dbReference>
<feature type="signal peptide" evidence="1">
    <location>
        <begin position="1"/>
        <end position="31"/>
    </location>
</feature>
<evidence type="ECO:0008006" key="4">
    <source>
        <dbReference type="Google" id="ProtNLM"/>
    </source>
</evidence>
<dbReference type="PROSITE" id="PS51257">
    <property type="entry name" value="PROKAR_LIPOPROTEIN"/>
    <property type="match status" value="1"/>
</dbReference>
<dbReference type="OrthoDB" id="237017at2"/>
<feature type="chain" id="PRO_5022015136" description="PEP-CTERM protein-sorting domain-containing protein" evidence="1">
    <location>
        <begin position="32"/>
        <end position="506"/>
    </location>
</feature>
<dbReference type="PROSITE" id="PS00018">
    <property type="entry name" value="EF_HAND_1"/>
    <property type="match status" value="1"/>
</dbReference>
<reference evidence="2 3" key="1">
    <citation type="submission" date="2019-02" db="EMBL/GenBank/DDBJ databases">
        <title>Deep-cultivation of Planctomycetes and their phenomic and genomic characterization uncovers novel biology.</title>
        <authorList>
            <person name="Wiegand S."/>
            <person name="Jogler M."/>
            <person name="Boedeker C."/>
            <person name="Pinto D."/>
            <person name="Vollmers J."/>
            <person name="Rivas-Marin E."/>
            <person name="Kohn T."/>
            <person name="Peeters S.H."/>
            <person name="Heuer A."/>
            <person name="Rast P."/>
            <person name="Oberbeckmann S."/>
            <person name="Bunk B."/>
            <person name="Jeske O."/>
            <person name="Meyerdierks A."/>
            <person name="Storesund J.E."/>
            <person name="Kallscheuer N."/>
            <person name="Luecker S."/>
            <person name="Lage O.M."/>
            <person name="Pohl T."/>
            <person name="Merkel B.J."/>
            <person name="Hornburger P."/>
            <person name="Mueller R.-W."/>
            <person name="Bruemmer F."/>
            <person name="Labrenz M."/>
            <person name="Spormann A.M."/>
            <person name="Op den Camp H."/>
            <person name="Overmann J."/>
            <person name="Amann R."/>
            <person name="Jetten M.S.M."/>
            <person name="Mascher T."/>
            <person name="Medema M.H."/>
            <person name="Devos D.P."/>
            <person name="Kaster A.-K."/>
            <person name="Ovreas L."/>
            <person name="Rohde M."/>
            <person name="Galperin M.Y."/>
            <person name="Jogler C."/>
        </authorList>
    </citation>
    <scope>NUCLEOTIDE SEQUENCE [LARGE SCALE GENOMIC DNA]</scope>
    <source>
        <strain evidence="2 3">Pla175</strain>
    </source>
</reference>
<organism evidence="2 3">
    <name type="scientific">Pirellulimonas nuda</name>
    <dbReference type="NCBI Taxonomy" id="2528009"/>
    <lineage>
        <taxon>Bacteria</taxon>
        <taxon>Pseudomonadati</taxon>
        <taxon>Planctomycetota</taxon>
        <taxon>Planctomycetia</taxon>
        <taxon>Pirellulales</taxon>
        <taxon>Lacipirellulaceae</taxon>
        <taxon>Pirellulimonas</taxon>
    </lineage>
</organism>